<dbReference type="InterPro" id="IPR050198">
    <property type="entry name" value="Non-receptor_tyrosine_kinases"/>
</dbReference>
<dbReference type="EMBL" id="UYRX01000511">
    <property type="protein sequence ID" value="VDK83205.1"/>
    <property type="molecule type" value="Genomic_DNA"/>
</dbReference>
<feature type="domain" description="Protein kinase" evidence="10">
    <location>
        <begin position="105"/>
        <end position="372"/>
    </location>
</feature>
<dbReference type="GO" id="GO:0005524">
    <property type="term" value="F:ATP binding"/>
    <property type="evidence" value="ECO:0007669"/>
    <property type="project" value="UniProtKB-UniRule"/>
</dbReference>
<evidence type="ECO:0000256" key="9">
    <source>
        <dbReference type="PROSITE-ProRule" id="PRU10141"/>
    </source>
</evidence>
<dbReference type="InterPro" id="IPR008266">
    <property type="entry name" value="Tyr_kinase_AS"/>
</dbReference>
<dbReference type="Proteomes" id="UP000277928">
    <property type="component" value="Unassembled WGS sequence"/>
</dbReference>
<dbReference type="InterPro" id="IPR020635">
    <property type="entry name" value="Tyr_kinase_cat_dom"/>
</dbReference>
<evidence type="ECO:0000313" key="13">
    <source>
        <dbReference type="Proteomes" id="UP000277928"/>
    </source>
</evidence>
<dbReference type="PROSITE" id="PS50011">
    <property type="entry name" value="PROTEIN_KINASE_DOM"/>
    <property type="match status" value="1"/>
</dbReference>
<dbReference type="PROSITE" id="PS00107">
    <property type="entry name" value="PROTEIN_KINASE_ATP"/>
    <property type="match status" value="1"/>
</dbReference>
<evidence type="ECO:0000313" key="12">
    <source>
        <dbReference type="EMBL" id="VDK83205.1"/>
    </source>
</evidence>
<keyword evidence="7" id="KW-0829">Tyrosine-protein kinase</keyword>
<dbReference type="InterPro" id="IPR055175">
    <property type="entry name" value="ACK/TNK-like_SAM"/>
</dbReference>
<accession>A0A3P6TQ36</accession>
<sequence length="534" mass="60566">MAVEECTISELLCEADLLCYEYSIRTVLRLRNASDMSFVDEKDLNKIGMSRPEQKRLQAAYCRRFSKSSIMGKLRRKILGKGSLKKKEQHLSSYEEQHVIDLENITLSKRLGKGEFGSVYQAAWNNSNSIEQIQVAVKCILPEKLFSNPLNFLQEVAVLHKMRHECVVRLYGVVLDTKAVMLVSELAPCGSLLECLQKPSLRCTFFVDTLCKFSIQIAQGMKYLSDERLIHRDLAARNVLVFSVERVKISDFGLSRSLGMGEDYYRSEFSETVKLPIAWCAPESINFLKFTSASDVWSYGVTLFEIFSFGQMPWAGLTGAQILAAIDYPNLKRLECPDACPIEFYNLMMQCWAHKPEERPSFTDIVVQLPEIMPQCLVTVASCHDGIIDHLQYSKNESIIVLDKCPPTYPDGYYWRGYMRNGRTGLFRPEETVAKLAIELPNNKCDKYLSSISFLAHSKIFSREKVQDKNSCTLLISEPQGDVHHTCHVGVDGAVFGLLQVNVYPVKLSPSGDFEYMHPELDSIIKIVLVMSVT</sequence>
<dbReference type="STRING" id="42156.A0A3P6TQ36"/>
<keyword evidence="2" id="KW-0728">SH3 domain</keyword>
<gene>
    <name evidence="12" type="ORF">NLS_LOCUS6102</name>
</gene>
<dbReference type="OMA" id="GQMPWAG"/>
<dbReference type="Gene3D" id="3.30.200.20">
    <property type="entry name" value="Phosphorylase Kinase, domain 1"/>
    <property type="match status" value="1"/>
</dbReference>
<dbReference type="AlphaFoldDB" id="A0A3P6TQ36"/>
<dbReference type="SUPFAM" id="SSF56112">
    <property type="entry name" value="Protein kinase-like (PK-like)"/>
    <property type="match status" value="1"/>
</dbReference>
<comment type="catalytic activity">
    <reaction evidence="8">
        <text>L-threonyl-[protein] + ATP = O-phospho-L-threonyl-[protein] + ADP + H(+)</text>
        <dbReference type="Rhea" id="RHEA:46608"/>
        <dbReference type="Rhea" id="RHEA-COMP:11060"/>
        <dbReference type="Rhea" id="RHEA-COMP:11605"/>
        <dbReference type="ChEBI" id="CHEBI:15378"/>
        <dbReference type="ChEBI" id="CHEBI:30013"/>
        <dbReference type="ChEBI" id="CHEBI:30616"/>
        <dbReference type="ChEBI" id="CHEBI:61977"/>
        <dbReference type="ChEBI" id="CHEBI:456216"/>
        <dbReference type="EC" id="2.7.11.1"/>
    </reaction>
</comment>
<keyword evidence="6 9" id="KW-0067">ATP-binding</keyword>
<dbReference type="InterPro" id="IPR000095">
    <property type="entry name" value="CRIB_dom"/>
</dbReference>
<dbReference type="InterPro" id="IPR017441">
    <property type="entry name" value="Protein_kinase_ATP_BS"/>
</dbReference>
<dbReference type="Gene3D" id="1.10.510.10">
    <property type="entry name" value="Transferase(Phosphotransferase) domain 1"/>
    <property type="match status" value="1"/>
</dbReference>
<keyword evidence="13" id="KW-1185">Reference proteome</keyword>
<dbReference type="PANTHER" id="PTHR24418">
    <property type="entry name" value="TYROSINE-PROTEIN KINASE"/>
    <property type="match status" value="1"/>
</dbReference>
<feature type="domain" description="CRIB" evidence="11">
    <location>
        <begin position="476"/>
        <end position="490"/>
    </location>
</feature>
<dbReference type="PROSITE" id="PS50108">
    <property type="entry name" value="CRIB"/>
    <property type="match status" value="1"/>
</dbReference>
<dbReference type="SMART" id="SM00285">
    <property type="entry name" value="PBD"/>
    <property type="match status" value="1"/>
</dbReference>
<dbReference type="Pfam" id="PF07714">
    <property type="entry name" value="PK_Tyr_Ser-Thr"/>
    <property type="match status" value="1"/>
</dbReference>
<evidence type="ECO:0000256" key="8">
    <source>
        <dbReference type="ARBA" id="ARBA00047899"/>
    </source>
</evidence>
<keyword evidence="4 9" id="KW-0547">Nucleotide-binding</keyword>
<evidence type="ECO:0000256" key="7">
    <source>
        <dbReference type="ARBA" id="ARBA00023137"/>
    </source>
</evidence>
<dbReference type="SMART" id="SM00219">
    <property type="entry name" value="TyrKc"/>
    <property type="match status" value="1"/>
</dbReference>
<keyword evidence="5" id="KW-0418">Kinase</keyword>
<dbReference type="Pfam" id="PF22931">
    <property type="entry name" value="SAM_TNK"/>
    <property type="match status" value="1"/>
</dbReference>
<dbReference type="InterPro" id="IPR011009">
    <property type="entry name" value="Kinase-like_dom_sf"/>
</dbReference>
<proteinExistence type="predicted"/>
<protein>
    <recommendedName>
        <fullName evidence="1">non-specific protein-tyrosine kinase</fullName>
        <ecNumber evidence="1">2.7.10.2</ecNumber>
    </recommendedName>
</protein>
<feature type="binding site" evidence="9">
    <location>
        <position position="138"/>
    </location>
    <ligand>
        <name>ATP</name>
        <dbReference type="ChEBI" id="CHEBI:30616"/>
    </ligand>
</feature>
<dbReference type="EC" id="2.7.10.2" evidence="1"/>
<evidence type="ECO:0000259" key="10">
    <source>
        <dbReference type="PROSITE" id="PS50011"/>
    </source>
</evidence>
<dbReference type="InterPro" id="IPR001245">
    <property type="entry name" value="Ser-Thr/Tyr_kinase_cat_dom"/>
</dbReference>
<dbReference type="InterPro" id="IPR000719">
    <property type="entry name" value="Prot_kinase_dom"/>
</dbReference>
<keyword evidence="3" id="KW-0808">Transferase</keyword>
<dbReference type="PRINTS" id="PR00109">
    <property type="entry name" value="TYRKINASE"/>
</dbReference>
<evidence type="ECO:0000259" key="11">
    <source>
        <dbReference type="PROSITE" id="PS50108"/>
    </source>
</evidence>
<dbReference type="GO" id="GO:0004715">
    <property type="term" value="F:non-membrane spanning protein tyrosine kinase activity"/>
    <property type="evidence" value="ECO:0007669"/>
    <property type="project" value="UniProtKB-EC"/>
</dbReference>
<dbReference type="FunFam" id="1.10.510.10:FF:000521">
    <property type="entry name" value="Tyrosine-protein kinase pr2"/>
    <property type="match status" value="1"/>
</dbReference>
<evidence type="ECO:0000256" key="4">
    <source>
        <dbReference type="ARBA" id="ARBA00022741"/>
    </source>
</evidence>
<organism evidence="12 13">
    <name type="scientific">Litomosoides sigmodontis</name>
    <name type="common">Filarial nematode worm</name>
    <dbReference type="NCBI Taxonomy" id="42156"/>
    <lineage>
        <taxon>Eukaryota</taxon>
        <taxon>Metazoa</taxon>
        <taxon>Ecdysozoa</taxon>
        <taxon>Nematoda</taxon>
        <taxon>Chromadorea</taxon>
        <taxon>Rhabditida</taxon>
        <taxon>Spirurina</taxon>
        <taxon>Spiruromorpha</taxon>
        <taxon>Filarioidea</taxon>
        <taxon>Onchocercidae</taxon>
        <taxon>Litomosoides</taxon>
    </lineage>
</organism>
<dbReference type="PROSITE" id="PS00109">
    <property type="entry name" value="PROTEIN_KINASE_TYR"/>
    <property type="match status" value="1"/>
</dbReference>
<evidence type="ECO:0000256" key="1">
    <source>
        <dbReference type="ARBA" id="ARBA00011903"/>
    </source>
</evidence>
<evidence type="ECO:0000256" key="6">
    <source>
        <dbReference type="ARBA" id="ARBA00022840"/>
    </source>
</evidence>
<evidence type="ECO:0000256" key="3">
    <source>
        <dbReference type="ARBA" id="ARBA00022679"/>
    </source>
</evidence>
<evidence type="ECO:0000256" key="2">
    <source>
        <dbReference type="ARBA" id="ARBA00022443"/>
    </source>
</evidence>
<evidence type="ECO:0000256" key="5">
    <source>
        <dbReference type="ARBA" id="ARBA00022777"/>
    </source>
</evidence>
<dbReference type="GO" id="GO:0004674">
    <property type="term" value="F:protein serine/threonine kinase activity"/>
    <property type="evidence" value="ECO:0007669"/>
    <property type="project" value="UniProtKB-EC"/>
</dbReference>
<name>A0A3P6TQ36_LITSI</name>
<reference evidence="12 13" key="1">
    <citation type="submission" date="2018-08" db="EMBL/GenBank/DDBJ databases">
        <authorList>
            <person name="Laetsch R D."/>
            <person name="Stevens L."/>
            <person name="Kumar S."/>
            <person name="Blaxter L. M."/>
        </authorList>
    </citation>
    <scope>NUCLEOTIDE SEQUENCE [LARGE SCALE GENOMIC DNA]</scope>
</reference>
<dbReference type="OrthoDB" id="4062651at2759"/>